<evidence type="ECO:0000256" key="1">
    <source>
        <dbReference type="SAM" id="MobiDB-lite"/>
    </source>
</evidence>
<dbReference type="EMBL" id="CBFW010000020">
    <property type="protein sequence ID" value="CDC70067.1"/>
    <property type="molecule type" value="Genomic_DNA"/>
</dbReference>
<evidence type="ECO:0000313" key="2">
    <source>
        <dbReference type="EMBL" id="CDC70067.1"/>
    </source>
</evidence>
<dbReference type="Proteomes" id="UP000017938">
    <property type="component" value="Unassembled WGS sequence"/>
</dbReference>
<feature type="region of interest" description="Disordered" evidence="1">
    <location>
        <begin position="192"/>
        <end position="220"/>
    </location>
</feature>
<reference evidence="2" key="1">
    <citation type="submission" date="2012-11" db="EMBL/GenBank/DDBJ databases">
        <title>Dependencies among metagenomic species, viruses, plasmids and units of genetic variation.</title>
        <authorList>
            <person name="Nielsen H.B."/>
            <person name="Almeida M."/>
            <person name="Juncker A.S."/>
            <person name="Rasmussen S."/>
            <person name="Li J."/>
            <person name="Sunagawa S."/>
            <person name="Plichta D."/>
            <person name="Gautier L."/>
            <person name="Le Chatelier E."/>
            <person name="Peletier E."/>
            <person name="Bonde I."/>
            <person name="Nielsen T."/>
            <person name="Manichanh C."/>
            <person name="Arumugam M."/>
            <person name="Batto J."/>
            <person name="Santos M.B.Q.D."/>
            <person name="Blom N."/>
            <person name="Borruel N."/>
            <person name="Burgdorf K.S."/>
            <person name="Boumezbeur F."/>
            <person name="Casellas F."/>
            <person name="Dore J."/>
            <person name="Guarner F."/>
            <person name="Hansen T."/>
            <person name="Hildebrand F."/>
            <person name="Kaas R.S."/>
            <person name="Kennedy S."/>
            <person name="Kristiansen K."/>
            <person name="Kultima J.R."/>
            <person name="Leonard P."/>
            <person name="Levenez F."/>
            <person name="Lund O."/>
            <person name="Moumen B."/>
            <person name="Le Paslier D."/>
            <person name="Pons N."/>
            <person name="Pedersen O."/>
            <person name="Prifti E."/>
            <person name="Qin J."/>
            <person name="Raes J."/>
            <person name="Tap J."/>
            <person name="Tims S."/>
            <person name="Ussery D.W."/>
            <person name="Yamada T."/>
            <person name="MetaHit consortium"/>
            <person name="Renault P."/>
            <person name="Sicheritz-Ponten T."/>
            <person name="Bork P."/>
            <person name="Wang J."/>
            <person name="Brunak S."/>
            <person name="Ehrlich S.D."/>
        </authorList>
    </citation>
    <scope>NUCLEOTIDE SEQUENCE [LARGE SCALE GENOMIC DNA]</scope>
</reference>
<evidence type="ECO:0000313" key="3">
    <source>
        <dbReference type="Proteomes" id="UP000017938"/>
    </source>
</evidence>
<gene>
    <name evidence="2" type="ORF">BN580_00663</name>
</gene>
<organism evidence="2 3">
    <name type="scientific">Candidatus Colimorpha enterica</name>
    <dbReference type="NCBI Taxonomy" id="3083063"/>
    <lineage>
        <taxon>Bacteria</taxon>
        <taxon>Pseudomonadati</taxon>
        <taxon>Bacteroidota</taxon>
        <taxon>Bacteroidia</taxon>
        <taxon>Bacteroidales</taxon>
        <taxon>Candidatus Colimorpha</taxon>
    </lineage>
</organism>
<protein>
    <submittedName>
        <fullName evidence="2">Uncharacterized protein</fullName>
    </submittedName>
</protein>
<accession>R6UH42</accession>
<comment type="caution">
    <text evidence="2">The sequence shown here is derived from an EMBL/GenBank/DDBJ whole genome shotgun (WGS) entry which is preliminary data.</text>
</comment>
<dbReference type="AlphaFoldDB" id="R6UH42"/>
<sequence>MSCGGCEGTEFGKNDAVSRYLVHKPDMLRRICAVDTVSEDGDGVSSRVKRTAVSHAVNALCHAADNDSPGFRKIVCDRICRVTAVLRHIPRSDLGNAYLRFKITQYPTVIKHKRAVHYPPQPCRVERRIRRDDPHTLVAAEGNDLLSRAERLSAELFSRPTRKLRYLPVVLLARFVNVADRRTEIVKKQIGTPAARAAGNAEPHPQNPVILRHNSVLRKK</sequence>
<proteinExistence type="predicted"/>
<name>R6UH42_9BACT</name>